<dbReference type="EMBL" id="VFQF01000002">
    <property type="protein sequence ID" value="TQN45601.1"/>
    <property type="molecule type" value="Genomic_DNA"/>
</dbReference>
<dbReference type="CDD" id="cd02440">
    <property type="entry name" value="AdoMet_MTases"/>
    <property type="match status" value="1"/>
</dbReference>
<dbReference type="Pfam" id="PF13649">
    <property type="entry name" value="Methyltransf_25"/>
    <property type="match status" value="1"/>
</dbReference>
<organism evidence="6 7">
    <name type="scientific">Humibacillus xanthopallidus</name>
    <dbReference type="NCBI Taxonomy" id="412689"/>
    <lineage>
        <taxon>Bacteria</taxon>
        <taxon>Bacillati</taxon>
        <taxon>Actinomycetota</taxon>
        <taxon>Actinomycetes</taxon>
        <taxon>Micrococcales</taxon>
        <taxon>Intrasporangiaceae</taxon>
        <taxon>Humibacillus</taxon>
    </lineage>
</organism>
<accession>A0A543PNE1</accession>
<evidence type="ECO:0000256" key="2">
    <source>
        <dbReference type="ARBA" id="ARBA00022679"/>
    </source>
</evidence>
<feature type="domain" description="Methyltransferase" evidence="5">
    <location>
        <begin position="59"/>
        <end position="142"/>
    </location>
</feature>
<dbReference type="RefSeq" id="WP_246069931.1">
    <property type="nucleotide sequence ID" value="NZ_BAAAQC010000010.1"/>
</dbReference>
<dbReference type="InterPro" id="IPR029063">
    <property type="entry name" value="SAM-dependent_MTases_sf"/>
</dbReference>
<dbReference type="GO" id="GO:0008168">
    <property type="term" value="F:methyltransferase activity"/>
    <property type="evidence" value="ECO:0007669"/>
    <property type="project" value="UniProtKB-KW"/>
</dbReference>
<dbReference type="InterPro" id="IPR041698">
    <property type="entry name" value="Methyltransf_25"/>
</dbReference>
<dbReference type="PANTHER" id="PTHR43464">
    <property type="entry name" value="METHYLTRANSFERASE"/>
    <property type="match status" value="1"/>
</dbReference>
<evidence type="ECO:0000313" key="7">
    <source>
        <dbReference type="Proteomes" id="UP000320085"/>
    </source>
</evidence>
<proteinExistence type="predicted"/>
<keyword evidence="3" id="KW-0949">S-adenosyl-L-methionine</keyword>
<dbReference type="Proteomes" id="UP000320085">
    <property type="component" value="Unassembled WGS sequence"/>
</dbReference>
<dbReference type="GO" id="GO:0032259">
    <property type="term" value="P:methylation"/>
    <property type="evidence" value="ECO:0007669"/>
    <property type="project" value="UniProtKB-KW"/>
</dbReference>
<dbReference type="AlphaFoldDB" id="A0A543PNE1"/>
<feature type="compositionally biased region" description="Basic and acidic residues" evidence="4">
    <location>
        <begin position="7"/>
        <end position="28"/>
    </location>
</feature>
<evidence type="ECO:0000256" key="1">
    <source>
        <dbReference type="ARBA" id="ARBA00022603"/>
    </source>
</evidence>
<dbReference type="Gene3D" id="3.40.50.150">
    <property type="entry name" value="Vaccinia Virus protein VP39"/>
    <property type="match status" value="1"/>
</dbReference>
<gene>
    <name evidence="6" type="ORF">FHX52_2299</name>
</gene>
<keyword evidence="1 6" id="KW-0489">Methyltransferase</keyword>
<keyword evidence="2 6" id="KW-0808">Transferase</keyword>
<name>A0A543PNE1_9MICO</name>
<evidence type="ECO:0000313" key="6">
    <source>
        <dbReference type="EMBL" id="TQN45601.1"/>
    </source>
</evidence>
<reference evidence="6 7" key="1">
    <citation type="submission" date="2019-06" db="EMBL/GenBank/DDBJ databases">
        <title>Sequencing the genomes of 1000 actinobacteria strains.</title>
        <authorList>
            <person name="Klenk H.-P."/>
        </authorList>
    </citation>
    <scope>NUCLEOTIDE SEQUENCE [LARGE SCALE GENOMIC DNA]</scope>
    <source>
        <strain evidence="6 7">DSM 21776</strain>
    </source>
</reference>
<dbReference type="SUPFAM" id="SSF53335">
    <property type="entry name" value="S-adenosyl-L-methionine-dependent methyltransferases"/>
    <property type="match status" value="1"/>
</dbReference>
<protein>
    <submittedName>
        <fullName evidence="6">Methyltransferase family protein</fullName>
    </submittedName>
</protein>
<feature type="region of interest" description="Disordered" evidence="4">
    <location>
        <begin position="1"/>
        <end position="28"/>
    </location>
</feature>
<evidence type="ECO:0000256" key="4">
    <source>
        <dbReference type="SAM" id="MobiDB-lite"/>
    </source>
</evidence>
<evidence type="ECO:0000259" key="5">
    <source>
        <dbReference type="Pfam" id="PF13649"/>
    </source>
</evidence>
<dbReference type="PANTHER" id="PTHR43464:SF19">
    <property type="entry name" value="UBIQUINONE BIOSYNTHESIS O-METHYLTRANSFERASE, MITOCHONDRIAL"/>
    <property type="match status" value="1"/>
</dbReference>
<sequence>MSTSESIHAREQHRLVGNERPGHGHADWEERYAGSPVWSGNPNVALVAEASDLTPGRALDVGCGEGADAVWLARRGWRVTAIDVATNALDRARAAGDAEGVDVDWVASGLVELSDREARFDLVTVFYPALMRTPGRDVEQALLGAVAPGGTLLVVHHANFDREVALSHGFDPDDYVGHDDVVAALGEGWVVECDEQRERDVTEGAGAHHHDDLILRARRLPHTPATATNTHTPDSR</sequence>
<comment type="caution">
    <text evidence="6">The sequence shown here is derived from an EMBL/GenBank/DDBJ whole genome shotgun (WGS) entry which is preliminary data.</text>
</comment>
<evidence type="ECO:0000256" key="3">
    <source>
        <dbReference type="ARBA" id="ARBA00022691"/>
    </source>
</evidence>